<evidence type="ECO:0000313" key="1">
    <source>
        <dbReference type="EMBL" id="RPE63133.1"/>
    </source>
</evidence>
<dbReference type="EMBL" id="RKQK01000005">
    <property type="protein sequence ID" value="RPE63133.1"/>
    <property type="molecule type" value="Genomic_DNA"/>
</dbReference>
<keyword evidence="2" id="KW-1185">Reference proteome</keyword>
<proteinExistence type="predicted"/>
<dbReference type="RefSeq" id="WP_123794045.1">
    <property type="nucleotide sequence ID" value="NZ_RKQK01000005.1"/>
</dbReference>
<evidence type="ECO:0000313" key="2">
    <source>
        <dbReference type="Proteomes" id="UP000269689"/>
    </source>
</evidence>
<reference evidence="1 2" key="1">
    <citation type="submission" date="2018-11" db="EMBL/GenBank/DDBJ databases">
        <title>Genomic Encyclopedia of Type Strains, Phase IV (KMG-IV): sequencing the most valuable type-strain genomes for metagenomic binning, comparative biology and taxonomic classification.</title>
        <authorList>
            <person name="Goeker M."/>
        </authorList>
    </citation>
    <scope>NUCLEOTIDE SEQUENCE [LARGE SCALE GENOMIC DNA]</scope>
    <source>
        <strain evidence="1 2">DSM 104731</strain>
    </source>
</reference>
<protein>
    <submittedName>
        <fullName evidence="1">Uncharacterized protein</fullName>
    </submittedName>
</protein>
<dbReference type="OrthoDB" id="7874086at2"/>
<organism evidence="1 2">
    <name type="scientific">Pacificibacter maritimus</name>
    <dbReference type="NCBI Taxonomy" id="762213"/>
    <lineage>
        <taxon>Bacteria</taxon>
        <taxon>Pseudomonadati</taxon>
        <taxon>Pseudomonadota</taxon>
        <taxon>Alphaproteobacteria</taxon>
        <taxon>Rhodobacterales</taxon>
        <taxon>Roseobacteraceae</taxon>
        <taxon>Pacificibacter</taxon>
    </lineage>
</organism>
<sequence>MINVISYNATAITPHATKHAACIHEWAESAHKISTGPANHNLTRQAREGNVIPLGGHYVPDDYRPDLGARLALVS</sequence>
<comment type="caution">
    <text evidence="1">The sequence shown here is derived from an EMBL/GenBank/DDBJ whole genome shotgun (WGS) entry which is preliminary data.</text>
</comment>
<dbReference type="Proteomes" id="UP000269689">
    <property type="component" value="Unassembled WGS sequence"/>
</dbReference>
<gene>
    <name evidence="1" type="ORF">EDD53_2730</name>
</gene>
<dbReference type="AlphaFoldDB" id="A0A3N4TX57"/>
<accession>A0A3N4TX57</accession>
<name>A0A3N4TX57_9RHOB</name>